<name>A0A914UZ20_9BILA</name>
<organism evidence="2 3">
    <name type="scientific">Plectus sambesii</name>
    <dbReference type="NCBI Taxonomy" id="2011161"/>
    <lineage>
        <taxon>Eukaryota</taxon>
        <taxon>Metazoa</taxon>
        <taxon>Ecdysozoa</taxon>
        <taxon>Nematoda</taxon>
        <taxon>Chromadorea</taxon>
        <taxon>Plectida</taxon>
        <taxon>Plectina</taxon>
        <taxon>Plectoidea</taxon>
        <taxon>Plectidae</taxon>
        <taxon>Plectus</taxon>
    </lineage>
</organism>
<evidence type="ECO:0000313" key="3">
    <source>
        <dbReference type="WBParaSite" id="PSAMB.scaffold1380size32335.g12740.t1"/>
    </source>
</evidence>
<dbReference type="PANTHER" id="PTHR46238:SF8">
    <property type="entry name" value="ENDONUCLEASE_EXONUCLEASE_PHOSPHATASE DOMAIN-CONTAINING PROTEIN"/>
    <property type="match status" value="1"/>
</dbReference>
<dbReference type="SUPFAM" id="SSF56672">
    <property type="entry name" value="DNA/RNA polymerases"/>
    <property type="match status" value="1"/>
</dbReference>
<sequence>MLYADDVVLCARNQGDLERKLQKWKDRLHQHGLQINTAKTEYMAAGPDTANHNTIHLDGTPIARVESFKYLGSVLSEEGNIDADVKARMACGWLKWRECSGVLCDKKMPLRLKVKIYRTVVWPALMYGSECWAPARRHEQTIHTTEMQMLCWTCGVTRLDKIPNTEIQKRLSVAPITEKAQEHRLRWYGHVTRRPGDYIGKVVQRMEVEGKWPRGRPRRRWMDVIRDDMMACGVTEHDTANRKNWKRKTRKADPAP</sequence>
<dbReference type="Proteomes" id="UP000887566">
    <property type="component" value="Unplaced"/>
</dbReference>
<keyword evidence="2" id="KW-1185">Reference proteome</keyword>
<dbReference type="PROSITE" id="PS50878">
    <property type="entry name" value="RT_POL"/>
    <property type="match status" value="1"/>
</dbReference>
<dbReference type="PANTHER" id="PTHR46238">
    <property type="entry name" value="REVERSE TRANSCRIPTASE DOMAIN-CONTAINING PROTEIN"/>
    <property type="match status" value="1"/>
</dbReference>
<dbReference type="Pfam" id="PF00078">
    <property type="entry name" value="RVT_1"/>
    <property type="match status" value="1"/>
</dbReference>
<dbReference type="InterPro" id="IPR000477">
    <property type="entry name" value="RT_dom"/>
</dbReference>
<feature type="domain" description="Reverse transcriptase" evidence="1">
    <location>
        <begin position="1"/>
        <end position="75"/>
    </location>
</feature>
<dbReference type="WBParaSite" id="PSAMB.scaffold1380size32335.g12740.t1">
    <property type="protein sequence ID" value="PSAMB.scaffold1380size32335.g12740.t1"/>
    <property type="gene ID" value="PSAMB.scaffold1380size32335.g12740"/>
</dbReference>
<evidence type="ECO:0000313" key="2">
    <source>
        <dbReference type="Proteomes" id="UP000887566"/>
    </source>
</evidence>
<dbReference type="Gene3D" id="3.30.70.270">
    <property type="match status" value="1"/>
</dbReference>
<proteinExistence type="predicted"/>
<evidence type="ECO:0000259" key="1">
    <source>
        <dbReference type="PROSITE" id="PS50878"/>
    </source>
</evidence>
<reference evidence="3" key="1">
    <citation type="submission" date="2022-11" db="UniProtKB">
        <authorList>
            <consortium name="WormBaseParasite"/>
        </authorList>
    </citation>
    <scope>IDENTIFICATION</scope>
</reference>
<protein>
    <submittedName>
        <fullName evidence="3">Reverse transcriptase domain-containing protein</fullName>
    </submittedName>
</protein>
<dbReference type="InterPro" id="IPR043128">
    <property type="entry name" value="Rev_trsase/Diguanyl_cyclase"/>
</dbReference>
<dbReference type="AlphaFoldDB" id="A0A914UZ20"/>
<dbReference type="InterPro" id="IPR043502">
    <property type="entry name" value="DNA/RNA_pol_sf"/>
</dbReference>
<accession>A0A914UZ20</accession>